<dbReference type="RefSeq" id="WP_006056124.1">
    <property type="nucleotide sequence ID" value="NZ_RZHH01000003.1"/>
</dbReference>
<feature type="domain" description="Pyrrolo-quinoline quinone repeat" evidence="1">
    <location>
        <begin position="109"/>
        <end position="206"/>
    </location>
</feature>
<dbReference type="Pfam" id="PF13360">
    <property type="entry name" value="PQQ_2"/>
    <property type="match status" value="2"/>
</dbReference>
<dbReference type="OMA" id="ERGSHYT"/>
<accession>A0A482T7B5</accession>
<dbReference type="SMART" id="SM00564">
    <property type="entry name" value="PQQ"/>
    <property type="match status" value="5"/>
</dbReference>
<dbReference type="InterPro" id="IPR015943">
    <property type="entry name" value="WD40/YVTN_repeat-like_dom_sf"/>
</dbReference>
<dbReference type="EMBL" id="RZHH01000003">
    <property type="protein sequence ID" value="RYJ08505.1"/>
    <property type="molecule type" value="Genomic_DNA"/>
</dbReference>
<dbReference type="AlphaFoldDB" id="A0A482T7B5"/>
<sequence>MSPRKQTRRKVLAATGAATLTSLTGCIGDIIDGSHRVYNQDAPFGDVTGAWPTYQHDFANTGFTTDSGPSSDATLSRVVELDNAAFGTAVTLIDGRGIVGYSGGSSEDGEYRSFTLDSSSGSWTVDYKLGKSTPTIAGNAVFVSTAEFVAAYDVRNGKLCWRADDGGSGGAENAPILAEGTLLDYTTSTVNGRDPATGEKRWQYGVDDSLVPPVTRDGTAYTATETGAAAFDPKSGEEVWRQADLPESSAPLAVGDNHLYYSAKGEDLYALSLDDGASQWQASIPLSERGSHYTAISDGTLHVQSADGVVAAFDAVDGSKKYIKQLEADLRQRPPVVADDTRFSLGDETLYAFDVETGDIQWSLPLDTEPVSGGVPSIRGEELYFVSNSHLLRVSN</sequence>
<dbReference type="InterPro" id="IPR011047">
    <property type="entry name" value="Quinoprotein_ADH-like_sf"/>
</dbReference>
<dbReference type="SUPFAM" id="SSF50998">
    <property type="entry name" value="Quinoprotein alcohol dehydrogenase-like"/>
    <property type="match status" value="1"/>
</dbReference>
<dbReference type="PANTHER" id="PTHR34512:SF30">
    <property type="entry name" value="OUTER MEMBRANE PROTEIN ASSEMBLY FACTOR BAMB"/>
    <property type="match status" value="1"/>
</dbReference>
<evidence type="ECO:0000313" key="3">
    <source>
        <dbReference type="Proteomes" id="UP000294028"/>
    </source>
</evidence>
<dbReference type="GeneID" id="9989232"/>
<name>A0A482T7B5_9EURY</name>
<dbReference type="Proteomes" id="UP000294028">
    <property type="component" value="Unassembled WGS sequence"/>
</dbReference>
<gene>
    <name evidence="2" type="ORF">ELS19_18465</name>
</gene>
<feature type="domain" description="Pyrrolo-quinoline quinone repeat" evidence="1">
    <location>
        <begin position="229"/>
        <end position="388"/>
    </location>
</feature>
<comment type="caution">
    <text evidence="2">The sequence shown here is derived from an EMBL/GenBank/DDBJ whole genome shotgun (WGS) entry which is preliminary data.</text>
</comment>
<dbReference type="InterPro" id="IPR018391">
    <property type="entry name" value="PQQ_b-propeller_rpt"/>
</dbReference>
<reference evidence="2 3" key="1">
    <citation type="submission" date="2018-12" db="EMBL/GenBank/DDBJ databases">
        <title>Genome analysis provides insights into bioremediation potentialities of Halogeometricum borinquense strain N11.</title>
        <authorList>
            <person name="Najjari A."/>
            <person name="Youssef N."/>
            <person name="Fhoula I."/>
            <person name="Ben Dhia O."/>
            <person name="Mahjoubi M."/>
            <person name="Ouzari H.I."/>
            <person name="Cherif A."/>
        </authorList>
    </citation>
    <scope>NUCLEOTIDE SEQUENCE [LARGE SCALE GENOMIC DNA]</scope>
    <source>
        <strain evidence="2 3">N11</strain>
    </source>
</reference>
<dbReference type="InterPro" id="IPR002372">
    <property type="entry name" value="PQQ_rpt_dom"/>
</dbReference>
<dbReference type="PROSITE" id="PS51257">
    <property type="entry name" value="PROKAR_LIPOPROTEIN"/>
    <property type="match status" value="1"/>
</dbReference>
<organism evidence="2 3">
    <name type="scientific">Halogeometricum borinquense</name>
    <dbReference type="NCBI Taxonomy" id="60847"/>
    <lineage>
        <taxon>Archaea</taxon>
        <taxon>Methanobacteriati</taxon>
        <taxon>Methanobacteriota</taxon>
        <taxon>Stenosarchaea group</taxon>
        <taxon>Halobacteria</taxon>
        <taxon>Halobacteriales</taxon>
        <taxon>Haloferacaceae</taxon>
        <taxon>Halogeometricum</taxon>
    </lineage>
</organism>
<dbReference type="PANTHER" id="PTHR34512">
    <property type="entry name" value="CELL SURFACE PROTEIN"/>
    <property type="match status" value="1"/>
</dbReference>
<protein>
    <submittedName>
        <fullName evidence="2">Dehydrogenase</fullName>
    </submittedName>
</protein>
<proteinExistence type="predicted"/>
<dbReference type="Gene3D" id="2.40.128.630">
    <property type="match status" value="1"/>
</dbReference>
<evidence type="ECO:0000313" key="2">
    <source>
        <dbReference type="EMBL" id="RYJ08505.1"/>
    </source>
</evidence>
<evidence type="ECO:0000259" key="1">
    <source>
        <dbReference type="Pfam" id="PF13360"/>
    </source>
</evidence>
<dbReference type="Gene3D" id="2.130.10.10">
    <property type="entry name" value="YVTN repeat-like/Quinoprotein amine dehydrogenase"/>
    <property type="match status" value="1"/>
</dbReference>